<comment type="caution">
    <text evidence="4">The sequence shown here is derived from an EMBL/GenBank/DDBJ whole genome shotgun (WGS) entry which is preliminary data.</text>
</comment>
<dbReference type="InterPro" id="IPR036264">
    <property type="entry name" value="Bact_exopeptidase_dim_dom"/>
</dbReference>
<dbReference type="Pfam" id="PF01546">
    <property type="entry name" value="Peptidase_M20"/>
    <property type="match status" value="1"/>
</dbReference>
<evidence type="ECO:0000313" key="5">
    <source>
        <dbReference type="Proteomes" id="UP000462362"/>
    </source>
</evidence>
<gene>
    <name evidence="4" type="ORF">GMD42_05810</name>
</gene>
<dbReference type="RefSeq" id="WP_008863682.1">
    <property type="nucleotide sequence ID" value="NZ_CALFDP010000011.1"/>
</dbReference>
<dbReference type="EMBL" id="WNCL01000013">
    <property type="protein sequence ID" value="MTU43142.1"/>
    <property type="molecule type" value="Genomic_DNA"/>
</dbReference>
<dbReference type="Proteomes" id="UP000462362">
    <property type="component" value="Unassembled WGS sequence"/>
</dbReference>
<dbReference type="InterPro" id="IPR011650">
    <property type="entry name" value="Peptidase_M20_dimer"/>
</dbReference>
<dbReference type="PANTHER" id="PTHR43808:SF17">
    <property type="entry name" value="PEPTIDASE M20"/>
    <property type="match status" value="1"/>
</dbReference>
<organism evidence="4 5">
    <name type="scientific">Parasutterella excrementihominis</name>
    <dbReference type="NCBI Taxonomy" id="487175"/>
    <lineage>
        <taxon>Bacteria</taxon>
        <taxon>Pseudomonadati</taxon>
        <taxon>Pseudomonadota</taxon>
        <taxon>Betaproteobacteria</taxon>
        <taxon>Burkholderiales</taxon>
        <taxon>Sutterellaceae</taxon>
        <taxon>Parasutterella</taxon>
    </lineage>
</organism>
<protein>
    <submittedName>
        <fullName evidence="4">M20/M25/M40 family metallo-hydrolase</fullName>
    </submittedName>
</protein>
<dbReference type="Gene3D" id="3.40.630.10">
    <property type="entry name" value="Zn peptidases"/>
    <property type="match status" value="1"/>
</dbReference>
<sequence>MTDPRPVCTEKTQDIIKTLRSNVQVEAALELAVKQQEKRIADQIILTETPAPPFHEEERAKVLLGMFKQYGLTDVKQDAIGNVIGRRKGTGNGPTLVVGAHIDTVFPAGTDCKVHRDGDVYSAPGISDDAAGLASMLQVIRCLNENNIETVGDIVFVGTLGEEGNGDLRGCKALFKEKNDYDGMIAIDSANVHRILRGAVGCKRFRIIFEGPGGHSLHKFGIVGSAIHGLSRAIVRVDELKVPTDPKCTFNFGVIKGGTSVNAIAARAEAELDIRSFNQPALEAFVKTVLETIEAACDEENMRWGLEGDGMVSLKIEQIGDRPAGMNADDASVIQAAYGSLLSLGISLDKYTLAATDQNVPLFYGLPATTLGAGGTEENNHALSERWNAKDAFQGPQVAFLTALTLVGMKGVSEPILEKVQH</sequence>
<feature type="domain" description="Peptidase M20 dimerisation" evidence="3">
    <location>
        <begin position="200"/>
        <end position="301"/>
    </location>
</feature>
<proteinExistence type="predicted"/>
<evidence type="ECO:0000256" key="1">
    <source>
        <dbReference type="ARBA" id="ARBA00022723"/>
    </source>
</evidence>
<dbReference type="GeneID" id="43348181"/>
<dbReference type="PANTHER" id="PTHR43808">
    <property type="entry name" value="ACETYLORNITHINE DEACETYLASE"/>
    <property type="match status" value="1"/>
</dbReference>
<dbReference type="InterPro" id="IPR050072">
    <property type="entry name" value="Peptidase_M20A"/>
</dbReference>
<evidence type="ECO:0000256" key="2">
    <source>
        <dbReference type="ARBA" id="ARBA00022801"/>
    </source>
</evidence>
<dbReference type="InterPro" id="IPR002933">
    <property type="entry name" value="Peptidase_M20"/>
</dbReference>
<accession>A0A6I3S5H8</accession>
<reference evidence="4 5" key="1">
    <citation type="journal article" date="2019" name="Nat. Med.">
        <title>A library of human gut bacterial isolates paired with longitudinal multiomics data enables mechanistic microbiome research.</title>
        <authorList>
            <person name="Poyet M."/>
            <person name="Groussin M."/>
            <person name="Gibbons S.M."/>
            <person name="Avila-Pacheco J."/>
            <person name="Jiang X."/>
            <person name="Kearney S.M."/>
            <person name="Perrotta A.R."/>
            <person name="Berdy B."/>
            <person name="Zhao S."/>
            <person name="Lieberman T.D."/>
            <person name="Swanson P.K."/>
            <person name="Smith M."/>
            <person name="Roesemann S."/>
            <person name="Alexander J.E."/>
            <person name="Rich S.A."/>
            <person name="Livny J."/>
            <person name="Vlamakis H."/>
            <person name="Clish C."/>
            <person name="Bullock K."/>
            <person name="Deik A."/>
            <person name="Scott J."/>
            <person name="Pierce K.A."/>
            <person name="Xavier R.J."/>
            <person name="Alm E.J."/>
        </authorList>
    </citation>
    <scope>NUCLEOTIDE SEQUENCE [LARGE SCALE GENOMIC DNA]</scope>
    <source>
        <strain evidence="4 5">BIOML-A2</strain>
    </source>
</reference>
<dbReference type="Gene3D" id="3.30.70.360">
    <property type="match status" value="1"/>
</dbReference>
<keyword evidence="2 4" id="KW-0378">Hydrolase</keyword>
<keyword evidence="1" id="KW-0479">Metal-binding</keyword>
<name>A0A6I3S5H8_9BURK</name>
<dbReference type="Pfam" id="PF07687">
    <property type="entry name" value="M20_dimer"/>
    <property type="match status" value="1"/>
</dbReference>
<dbReference type="GO" id="GO:0046872">
    <property type="term" value="F:metal ion binding"/>
    <property type="evidence" value="ECO:0007669"/>
    <property type="project" value="UniProtKB-KW"/>
</dbReference>
<dbReference type="SUPFAM" id="SSF53187">
    <property type="entry name" value="Zn-dependent exopeptidases"/>
    <property type="match status" value="1"/>
</dbReference>
<dbReference type="SUPFAM" id="SSF55031">
    <property type="entry name" value="Bacterial exopeptidase dimerisation domain"/>
    <property type="match status" value="1"/>
</dbReference>
<evidence type="ECO:0000259" key="3">
    <source>
        <dbReference type="Pfam" id="PF07687"/>
    </source>
</evidence>
<dbReference type="AlphaFoldDB" id="A0A6I3S5H8"/>
<dbReference type="GO" id="GO:0016787">
    <property type="term" value="F:hydrolase activity"/>
    <property type="evidence" value="ECO:0007669"/>
    <property type="project" value="UniProtKB-KW"/>
</dbReference>
<evidence type="ECO:0000313" key="4">
    <source>
        <dbReference type="EMBL" id="MTU43142.1"/>
    </source>
</evidence>